<protein>
    <recommendedName>
        <fullName evidence="3">Leucine Rich repeats (2 copies)</fullName>
    </recommendedName>
</protein>
<dbReference type="Proteomes" id="UP000316213">
    <property type="component" value="Unassembled WGS sequence"/>
</dbReference>
<keyword evidence="2" id="KW-1185">Reference proteome</keyword>
<evidence type="ECO:0000313" key="2">
    <source>
        <dbReference type="Proteomes" id="UP000316213"/>
    </source>
</evidence>
<evidence type="ECO:0000313" key="1">
    <source>
        <dbReference type="EMBL" id="TWT94950.1"/>
    </source>
</evidence>
<organism evidence="1 2">
    <name type="scientific">Neorhodopirellula pilleata</name>
    <dbReference type="NCBI Taxonomy" id="2714738"/>
    <lineage>
        <taxon>Bacteria</taxon>
        <taxon>Pseudomonadati</taxon>
        <taxon>Planctomycetota</taxon>
        <taxon>Planctomycetia</taxon>
        <taxon>Pirellulales</taxon>
        <taxon>Pirellulaceae</taxon>
        <taxon>Neorhodopirellula</taxon>
    </lineage>
</organism>
<name>A0A5C6A6D0_9BACT</name>
<gene>
    <name evidence="1" type="ORF">Pla100_35290</name>
</gene>
<sequence>MALEVELIDGRRTAYIREESDIFEIQTIQGIESLWVMSECRGWLREPLRLPELKVLYVSSSTLPIIQLIDSGCIARLEWILIAASPGSLTGLSSIDILKSLSRLKVRQQRLEQDEVTWIHRQTDIKFLSLTDLPIDDTVLAALNCKSSLRRLDVYGTNVRFESNAIEACRFEYVRSLDISNTHVGSSGASRICTAFPNIERLIATGTRLTSSDVSEIRRLPKLRVLETGYKELDFDNVNDAFWDL</sequence>
<dbReference type="InterPro" id="IPR032675">
    <property type="entry name" value="LRR_dom_sf"/>
</dbReference>
<dbReference type="EMBL" id="SJPM01000007">
    <property type="protein sequence ID" value="TWT94950.1"/>
    <property type="molecule type" value="Genomic_DNA"/>
</dbReference>
<dbReference type="SUPFAM" id="SSF52047">
    <property type="entry name" value="RNI-like"/>
    <property type="match status" value="1"/>
</dbReference>
<reference evidence="1 2" key="1">
    <citation type="submission" date="2019-02" db="EMBL/GenBank/DDBJ databases">
        <title>Deep-cultivation of Planctomycetes and their phenomic and genomic characterization uncovers novel biology.</title>
        <authorList>
            <person name="Wiegand S."/>
            <person name="Jogler M."/>
            <person name="Boedeker C."/>
            <person name="Pinto D."/>
            <person name="Vollmers J."/>
            <person name="Rivas-Marin E."/>
            <person name="Kohn T."/>
            <person name="Peeters S.H."/>
            <person name="Heuer A."/>
            <person name="Rast P."/>
            <person name="Oberbeckmann S."/>
            <person name="Bunk B."/>
            <person name="Jeske O."/>
            <person name="Meyerdierks A."/>
            <person name="Storesund J.E."/>
            <person name="Kallscheuer N."/>
            <person name="Luecker S."/>
            <person name="Lage O.M."/>
            <person name="Pohl T."/>
            <person name="Merkel B.J."/>
            <person name="Hornburger P."/>
            <person name="Mueller R.-W."/>
            <person name="Bruemmer F."/>
            <person name="Labrenz M."/>
            <person name="Spormann A.M."/>
            <person name="Op Den Camp H."/>
            <person name="Overmann J."/>
            <person name="Amann R."/>
            <person name="Jetten M.S.M."/>
            <person name="Mascher T."/>
            <person name="Medema M.H."/>
            <person name="Devos D.P."/>
            <person name="Kaster A.-K."/>
            <person name="Ovreas L."/>
            <person name="Rohde M."/>
            <person name="Galperin M.Y."/>
            <person name="Jogler C."/>
        </authorList>
    </citation>
    <scope>NUCLEOTIDE SEQUENCE [LARGE SCALE GENOMIC DNA]</scope>
    <source>
        <strain evidence="1 2">Pla100</strain>
    </source>
</reference>
<comment type="caution">
    <text evidence="1">The sequence shown here is derived from an EMBL/GenBank/DDBJ whole genome shotgun (WGS) entry which is preliminary data.</text>
</comment>
<dbReference type="RefSeq" id="WP_146578904.1">
    <property type="nucleotide sequence ID" value="NZ_SJPM01000007.1"/>
</dbReference>
<accession>A0A5C6A6D0</accession>
<dbReference type="AlphaFoldDB" id="A0A5C6A6D0"/>
<evidence type="ECO:0008006" key="3">
    <source>
        <dbReference type="Google" id="ProtNLM"/>
    </source>
</evidence>
<dbReference type="Gene3D" id="3.80.10.10">
    <property type="entry name" value="Ribonuclease Inhibitor"/>
    <property type="match status" value="1"/>
</dbReference>
<proteinExistence type="predicted"/>